<reference evidence="2" key="1">
    <citation type="journal article" date="2023" name="Science">
        <title>Genome structures resolve the early diversification of teleost fishes.</title>
        <authorList>
            <person name="Parey E."/>
            <person name="Louis A."/>
            <person name="Montfort J."/>
            <person name="Bouchez O."/>
            <person name="Roques C."/>
            <person name="Iampietro C."/>
            <person name="Lluch J."/>
            <person name="Castinel A."/>
            <person name="Donnadieu C."/>
            <person name="Desvignes T."/>
            <person name="Floi Bucao C."/>
            <person name="Jouanno E."/>
            <person name="Wen M."/>
            <person name="Mejri S."/>
            <person name="Dirks R."/>
            <person name="Jansen H."/>
            <person name="Henkel C."/>
            <person name="Chen W.J."/>
            <person name="Zahm M."/>
            <person name="Cabau C."/>
            <person name="Klopp C."/>
            <person name="Thompson A.W."/>
            <person name="Robinson-Rechavi M."/>
            <person name="Braasch I."/>
            <person name="Lecointre G."/>
            <person name="Bobe J."/>
            <person name="Postlethwait J.H."/>
            <person name="Berthelot C."/>
            <person name="Roest Crollius H."/>
            <person name="Guiguen Y."/>
        </authorList>
    </citation>
    <scope>NUCLEOTIDE SEQUENCE</scope>
    <source>
        <strain evidence="2">NC1722</strain>
    </source>
</reference>
<dbReference type="EMBL" id="JAINUG010000331">
    <property type="protein sequence ID" value="KAJ8378086.1"/>
    <property type="molecule type" value="Genomic_DNA"/>
</dbReference>
<dbReference type="Proteomes" id="UP001221898">
    <property type="component" value="Unassembled WGS sequence"/>
</dbReference>
<protein>
    <recommendedName>
        <fullName evidence="4">PiggyBac transposable element-derived protein domain-containing protein</fullName>
    </recommendedName>
</protein>
<evidence type="ECO:0000256" key="1">
    <source>
        <dbReference type="SAM" id="MobiDB-lite"/>
    </source>
</evidence>
<organism evidence="2 3">
    <name type="scientific">Aldrovandia affinis</name>
    <dbReference type="NCBI Taxonomy" id="143900"/>
    <lineage>
        <taxon>Eukaryota</taxon>
        <taxon>Metazoa</taxon>
        <taxon>Chordata</taxon>
        <taxon>Craniata</taxon>
        <taxon>Vertebrata</taxon>
        <taxon>Euteleostomi</taxon>
        <taxon>Actinopterygii</taxon>
        <taxon>Neopterygii</taxon>
        <taxon>Teleostei</taxon>
        <taxon>Notacanthiformes</taxon>
        <taxon>Halosauridae</taxon>
        <taxon>Aldrovandia</taxon>
    </lineage>
</organism>
<proteinExistence type="predicted"/>
<dbReference type="PANTHER" id="PTHR47272:SF1">
    <property type="entry name" value="PIGGYBAC TRANSPOSABLE ELEMENT-DERIVED PROTEIN 3-LIKE"/>
    <property type="match status" value="1"/>
</dbReference>
<keyword evidence="3" id="KW-1185">Reference proteome</keyword>
<accession>A0AAD7RDJ5</accession>
<gene>
    <name evidence="2" type="ORF">AAFF_G00248000</name>
</gene>
<evidence type="ECO:0008006" key="4">
    <source>
        <dbReference type="Google" id="ProtNLM"/>
    </source>
</evidence>
<evidence type="ECO:0000313" key="2">
    <source>
        <dbReference type="EMBL" id="KAJ8378086.1"/>
    </source>
</evidence>
<evidence type="ECO:0000313" key="3">
    <source>
        <dbReference type="Proteomes" id="UP001221898"/>
    </source>
</evidence>
<dbReference type="AlphaFoldDB" id="A0AAD7RDJ5"/>
<feature type="region of interest" description="Disordered" evidence="1">
    <location>
        <begin position="69"/>
        <end position="92"/>
    </location>
</feature>
<comment type="caution">
    <text evidence="2">The sequence shown here is derived from an EMBL/GenBank/DDBJ whole genome shotgun (WGS) entry which is preliminary data.</text>
</comment>
<sequence length="125" mass="14235">MGRIDLSDMLVHLYKSPAKSRRWYFPLFGYILDLSVSNARLVYKRDCGLRKEKAMPLKRFRLAVARSLAQDSPPPHQRPVSLVRGTTPRQPNNHHQMCAMTTVDICHFTVRTGAVPVLSKGCVQM</sequence>
<name>A0AAD7RDJ5_9TELE</name>
<dbReference type="PANTHER" id="PTHR47272">
    <property type="entry name" value="DDE_TNP_1_7 DOMAIN-CONTAINING PROTEIN"/>
    <property type="match status" value="1"/>
</dbReference>